<dbReference type="GO" id="GO:0003735">
    <property type="term" value="F:structural constituent of ribosome"/>
    <property type="evidence" value="ECO:0007669"/>
    <property type="project" value="InterPro"/>
</dbReference>
<accession>A0A7T5UHY6</accession>
<comment type="similarity">
    <text evidence="1 5 6">Belongs to the universal ribosomal protein uS9 family.</text>
</comment>
<evidence type="ECO:0000256" key="1">
    <source>
        <dbReference type="ARBA" id="ARBA00005251"/>
    </source>
</evidence>
<dbReference type="EMBL" id="CP066681">
    <property type="protein sequence ID" value="QQG37396.1"/>
    <property type="molecule type" value="Genomic_DNA"/>
</dbReference>
<proteinExistence type="inferred from homology"/>
<dbReference type="PANTHER" id="PTHR21569:SF1">
    <property type="entry name" value="SMALL RIBOSOMAL SUBUNIT PROTEIN US9M"/>
    <property type="match status" value="1"/>
</dbReference>
<dbReference type="GO" id="GO:0003723">
    <property type="term" value="F:RNA binding"/>
    <property type="evidence" value="ECO:0007669"/>
    <property type="project" value="TreeGrafter"/>
</dbReference>
<dbReference type="InterPro" id="IPR023035">
    <property type="entry name" value="Ribosomal_uS9_bac/plastid"/>
</dbReference>
<evidence type="ECO:0000313" key="7">
    <source>
        <dbReference type="EMBL" id="QQG37396.1"/>
    </source>
</evidence>
<evidence type="ECO:0000256" key="6">
    <source>
        <dbReference type="RuleBase" id="RU003815"/>
    </source>
</evidence>
<evidence type="ECO:0000256" key="5">
    <source>
        <dbReference type="HAMAP-Rule" id="MF_00532"/>
    </source>
</evidence>
<keyword evidence="2 5" id="KW-0689">Ribosomal protein</keyword>
<dbReference type="Proteomes" id="UP000595362">
    <property type="component" value="Chromosome"/>
</dbReference>
<name>A0A7T5UHY6_9BACT</name>
<dbReference type="GO" id="GO:0006412">
    <property type="term" value="P:translation"/>
    <property type="evidence" value="ECO:0007669"/>
    <property type="project" value="UniProtKB-UniRule"/>
</dbReference>
<dbReference type="AlphaFoldDB" id="A0A7T5UHY6"/>
<dbReference type="InterPro" id="IPR014721">
    <property type="entry name" value="Ribsml_uS5_D2-typ_fold_subgr"/>
</dbReference>
<dbReference type="PROSITE" id="PS00360">
    <property type="entry name" value="RIBOSOMAL_S9"/>
    <property type="match status" value="1"/>
</dbReference>
<dbReference type="GO" id="GO:0022627">
    <property type="term" value="C:cytosolic small ribosomal subunit"/>
    <property type="evidence" value="ECO:0007669"/>
    <property type="project" value="TreeGrafter"/>
</dbReference>
<organism evidence="7 8">
    <name type="scientific">Micavibrio aeruginosavorus</name>
    <dbReference type="NCBI Taxonomy" id="349221"/>
    <lineage>
        <taxon>Bacteria</taxon>
        <taxon>Pseudomonadati</taxon>
        <taxon>Bdellovibrionota</taxon>
        <taxon>Bdellovibrionia</taxon>
        <taxon>Bdellovibrionales</taxon>
        <taxon>Pseudobdellovibrionaceae</taxon>
        <taxon>Micavibrio</taxon>
    </lineage>
</organism>
<evidence type="ECO:0000313" key="8">
    <source>
        <dbReference type="Proteomes" id="UP000595362"/>
    </source>
</evidence>
<reference evidence="7 8" key="1">
    <citation type="submission" date="2020-07" db="EMBL/GenBank/DDBJ databases">
        <title>Huge and variable diversity of episymbiotic CPR bacteria and DPANN archaea in groundwater ecosystems.</title>
        <authorList>
            <person name="He C.Y."/>
            <person name="Keren R."/>
            <person name="Whittaker M."/>
            <person name="Farag I.F."/>
            <person name="Doudna J."/>
            <person name="Cate J.H.D."/>
            <person name="Banfield J.F."/>
        </authorList>
    </citation>
    <scope>NUCLEOTIDE SEQUENCE [LARGE SCALE GENOMIC DNA]</scope>
    <source>
        <strain evidence="7">NC_groundwater_70_Ag_B-0.1um_54_66</strain>
    </source>
</reference>
<dbReference type="InterPro" id="IPR020574">
    <property type="entry name" value="Ribosomal_uS9_CS"/>
</dbReference>
<dbReference type="SUPFAM" id="SSF54211">
    <property type="entry name" value="Ribosomal protein S5 domain 2-like"/>
    <property type="match status" value="1"/>
</dbReference>
<evidence type="ECO:0000256" key="2">
    <source>
        <dbReference type="ARBA" id="ARBA00022980"/>
    </source>
</evidence>
<dbReference type="InterPro" id="IPR000754">
    <property type="entry name" value="Ribosomal_uS9"/>
</dbReference>
<dbReference type="PANTHER" id="PTHR21569">
    <property type="entry name" value="RIBOSOMAL PROTEIN S9"/>
    <property type="match status" value="1"/>
</dbReference>
<keyword evidence="3 5" id="KW-0687">Ribonucleoprotein</keyword>
<evidence type="ECO:0000256" key="4">
    <source>
        <dbReference type="ARBA" id="ARBA00035259"/>
    </source>
</evidence>
<sequence>MGPAIGEEKAEAAPRVQKLDKQGRAYATGRRKDAVARVWLKPGKGQVIVNGRDQSVYFARQTQRLILNQPFLIVNRVGSFDVWCTVTGGGLSGQAGAVRHGISRALQNYEPELRVALKKAGMLTRDSRVVERKKIGLHKARRSKQWAKR</sequence>
<dbReference type="Pfam" id="PF00380">
    <property type="entry name" value="Ribosomal_S9"/>
    <property type="match status" value="1"/>
</dbReference>
<gene>
    <name evidence="5 7" type="primary">rpsI</name>
    <name evidence="7" type="ORF">HYS17_06705</name>
</gene>
<dbReference type="InterPro" id="IPR020568">
    <property type="entry name" value="Ribosomal_Su5_D2-typ_SF"/>
</dbReference>
<evidence type="ECO:0000256" key="3">
    <source>
        <dbReference type="ARBA" id="ARBA00023274"/>
    </source>
</evidence>
<protein>
    <recommendedName>
        <fullName evidence="4 5">Small ribosomal subunit protein uS9</fullName>
    </recommendedName>
</protein>
<dbReference type="Gene3D" id="3.30.230.10">
    <property type="match status" value="1"/>
</dbReference>
<dbReference type="HAMAP" id="MF_00532_B">
    <property type="entry name" value="Ribosomal_uS9_B"/>
    <property type="match status" value="1"/>
</dbReference>
<dbReference type="NCBIfam" id="NF001099">
    <property type="entry name" value="PRK00132.1"/>
    <property type="match status" value="1"/>
</dbReference>
<dbReference type="FunFam" id="3.30.230.10:FF:000001">
    <property type="entry name" value="30S ribosomal protein S9"/>
    <property type="match status" value="1"/>
</dbReference>